<accession>A0A822YG96</accession>
<feature type="region of interest" description="Disordered" evidence="1">
    <location>
        <begin position="1"/>
        <end position="26"/>
    </location>
</feature>
<keyword evidence="3" id="KW-1185">Reference proteome</keyword>
<protein>
    <submittedName>
        <fullName evidence="2">Uncharacterized protein</fullName>
    </submittedName>
</protein>
<comment type="caution">
    <text evidence="2">The sequence shown here is derived from an EMBL/GenBank/DDBJ whole genome shotgun (WGS) entry which is preliminary data.</text>
</comment>
<evidence type="ECO:0000313" key="2">
    <source>
        <dbReference type="EMBL" id="DAD29996.1"/>
    </source>
</evidence>
<evidence type="ECO:0000313" key="3">
    <source>
        <dbReference type="Proteomes" id="UP000607653"/>
    </source>
</evidence>
<name>A0A822YG96_NELNU</name>
<gene>
    <name evidence="2" type="ORF">HUJ06_031464</name>
</gene>
<sequence>MWTRQLLMNPQTRSPSPPPQPPSSSSTPFICCFPIHPLLLIYRDFSWTELRLQPEWALVVAQFIQHNSLGSKVVAEVKTRHLEVAKAEELRTGDGGVFYYNLGGGVSSATSCQWNPSWMTHPS</sequence>
<proteinExistence type="predicted"/>
<dbReference type="EMBL" id="DUZY01000002">
    <property type="protein sequence ID" value="DAD29996.1"/>
    <property type="molecule type" value="Genomic_DNA"/>
</dbReference>
<dbReference type="AlphaFoldDB" id="A0A822YG96"/>
<organism evidence="2 3">
    <name type="scientific">Nelumbo nucifera</name>
    <name type="common">Sacred lotus</name>
    <dbReference type="NCBI Taxonomy" id="4432"/>
    <lineage>
        <taxon>Eukaryota</taxon>
        <taxon>Viridiplantae</taxon>
        <taxon>Streptophyta</taxon>
        <taxon>Embryophyta</taxon>
        <taxon>Tracheophyta</taxon>
        <taxon>Spermatophyta</taxon>
        <taxon>Magnoliopsida</taxon>
        <taxon>Proteales</taxon>
        <taxon>Nelumbonaceae</taxon>
        <taxon>Nelumbo</taxon>
    </lineage>
</organism>
<reference evidence="2 3" key="1">
    <citation type="journal article" date="2020" name="Mol. Biol. Evol.">
        <title>Distinct Expression and Methylation Patterns for Genes with Different Fates following a Single Whole-Genome Duplication in Flowering Plants.</title>
        <authorList>
            <person name="Shi T."/>
            <person name="Rahmani R.S."/>
            <person name="Gugger P.F."/>
            <person name="Wang M."/>
            <person name="Li H."/>
            <person name="Zhang Y."/>
            <person name="Li Z."/>
            <person name="Wang Q."/>
            <person name="Van de Peer Y."/>
            <person name="Marchal K."/>
            <person name="Chen J."/>
        </authorList>
    </citation>
    <scope>NUCLEOTIDE SEQUENCE [LARGE SCALE GENOMIC DNA]</scope>
    <source>
        <tissue evidence="2">Leaf</tissue>
    </source>
</reference>
<evidence type="ECO:0000256" key="1">
    <source>
        <dbReference type="SAM" id="MobiDB-lite"/>
    </source>
</evidence>
<dbReference type="Proteomes" id="UP000607653">
    <property type="component" value="Unassembled WGS sequence"/>
</dbReference>